<keyword evidence="2" id="KW-0812">Transmembrane</keyword>
<feature type="compositionally biased region" description="Pro residues" evidence="1">
    <location>
        <begin position="163"/>
        <end position="183"/>
    </location>
</feature>
<accession>A0A8T4IX49</accession>
<feature type="transmembrane region" description="Helical" evidence="2">
    <location>
        <begin position="86"/>
        <end position="103"/>
    </location>
</feature>
<organism evidence="3 4">
    <name type="scientific">Streptomyces daliensis</name>
    <dbReference type="NCBI Taxonomy" id="299421"/>
    <lineage>
        <taxon>Bacteria</taxon>
        <taxon>Bacillati</taxon>
        <taxon>Actinomycetota</taxon>
        <taxon>Actinomycetes</taxon>
        <taxon>Kitasatosporales</taxon>
        <taxon>Streptomycetaceae</taxon>
        <taxon>Streptomyces</taxon>
    </lineage>
</organism>
<evidence type="ECO:0000256" key="2">
    <source>
        <dbReference type="SAM" id="Phobius"/>
    </source>
</evidence>
<sequence length="195" mass="19434">MTDKAIYPRAGTSRAAASAAELSEPVARVVREQFHAIEEELREEIRAQAFRRTVRLNGGAAASALYGGAALAIAIALVLALVLPGWAAFLIVAAALFALAYALRSAARGDRPGAGDGVSRASRTSRDGAGDATGTAADATGAATTAAPAPPTTPTPGAVAPPGAVPPPGSGVPPAPTTPPPVPTETDPETPHHRA</sequence>
<reference evidence="3" key="1">
    <citation type="submission" date="2021-04" db="EMBL/GenBank/DDBJ databases">
        <title>Sequencing of actinobacteria type strains.</title>
        <authorList>
            <person name="Nguyen G.-S."/>
            <person name="Wentzel A."/>
        </authorList>
    </citation>
    <scope>NUCLEOTIDE SEQUENCE</scope>
    <source>
        <strain evidence="3">DSM 42095</strain>
    </source>
</reference>
<dbReference type="AlphaFoldDB" id="A0A8T4IX49"/>
<feature type="transmembrane region" description="Helical" evidence="2">
    <location>
        <begin position="56"/>
        <end position="80"/>
    </location>
</feature>
<feature type="compositionally biased region" description="Low complexity" evidence="1">
    <location>
        <begin position="130"/>
        <end position="147"/>
    </location>
</feature>
<name>A0A8T4IX49_9ACTN</name>
<dbReference type="Pfam" id="PF07332">
    <property type="entry name" value="Phage_holin_3_6"/>
    <property type="match status" value="1"/>
</dbReference>
<evidence type="ECO:0000313" key="3">
    <source>
        <dbReference type="EMBL" id="MBR7676906.1"/>
    </source>
</evidence>
<evidence type="ECO:0000256" key="1">
    <source>
        <dbReference type="SAM" id="MobiDB-lite"/>
    </source>
</evidence>
<dbReference type="EMBL" id="JAGSMN010000775">
    <property type="protein sequence ID" value="MBR7676906.1"/>
    <property type="molecule type" value="Genomic_DNA"/>
</dbReference>
<keyword evidence="2" id="KW-0472">Membrane</keyword>
<proteinExistence type="predicted"/>
<comment type="caution">
    <text evidence="3">The sequence shown here is derived from an EMBL/GenBank/DDBJ whole genome shotgun (WGS) entry which is preliminary data.</text>
</comment>
<protein>
    <submittedName>
        <fullName evidence="3">Phage holin family protein</fullName>
    </submittedName>
</protein>
<keyword evidence="2" id="KW-1133">Transmembrane helix</keyword>
<keyword evidence="4" id="KW-1185">Reference proteome</keyword>
<dbReference type="InterPro" id="IPR009937">
    <property type="entry name" value="Phage_holin_3_6"/>
</dbReference>
<feature type="region of interest" description="Disordered" evidence="1">
    <location>
        <begin position="108"/>
        <end position="195"/>
    </location>
</feature>
<gene>
    <name evidence="3" type="ORF">KDA82_28655</name>
</gene>
<dbReference type="Proteomes" id="UP000675554">
    <property type="component" value="Unassembled WGS sequence"/>
</dbReference>
<evidence type="ECO:0000313" key="4">
    <source>
        <dbReference type="Proteomes" id="UP000675554"/>
    </source>
</evidence>